<dbReference type="SUPFAM" id="SSF49777">
    <property type="entry name" value="PEBP-like"/>
    <property type="match status" value="1"/>
</dbReference>
<dbReference type="OrthoDB" id="9797506at2"/>
<proteinExistence type="predicted"/>
<comment type="caution">
    <text evidence="1">The sequence shown here is derived from an EMBL/GenBank/DDBJ whole genome shotgun (WGS) entry which is preliminary data.</text>
</comment>
<dbReference type="InterPro" id="IPR008914">
    <property type="entry name" value="PEBP"/>
</dbReference>
<dbReference type="Pfam" id="PF01161">
    <property type="entry name" value="PBP"/>
    <property type="match status" value="1"/>
</dbReference>
<keyword evidence="2" id="KW-1185">Reference proteome</keyword>
<name>A0A6I4SMB0_9SPHN</name>
<evidence type="ECO:0000313" key="1">
    <source>
        <dbReference type="EMBL" id="MXO56240.1"/>
    </source>
</evidence>
<reference evidence="1 2" key="1">
    <citation type="submission" date="2019-12" db="EMBL/GenBank/DDBJ databases">
        <title>Genomic-based taxomic classification of the family Erythrobacteraceae.</title>
        <authorList>
            <person name="Xu L."/>
        </authorList>
    </citation>
    <scope>NUCLEOTIDE SEQUENCE [LARGE SCALE GENOMIC DNA]</scope>
    <source>
        <strain evidence="1 2">JCM 17802</strain>
    </source>
</reference>
<accession>A0A6I4SMB0</accession>
<dbReference type="Proteomes" id="UP000468943">
    <property type="component" value="Unassembled WGS sequence"/>
</dbReference>
<protein>
    <submittedName>
        <fullName evidence="1">YbhB/YbcL family Raf kinase inhibitor-like protein</fullName>
    </submittedName>
</protein>
<dbReference type="PANTHER" id="PTHR30289:SF1">
    <property type="entry name" value="PEBP (PHOSPHATIDYLETHANOLAMINE-BINDING PROTEIN) FAMILY PROTEIN"/>
    <property type="match status" value="1"/>
</dbReference>
<evidence type="ECO:0000313" key="2">
    <source>
        <dbReference type="Proteomes" id="UP000468943"/>
    </source>
</evidence>
<sequence>MSAEVPAWLGAALAKPHAGHAKLTVARIADERSFGRGGFTLSSPAFKNGEALDPCFTADEEDAVAPPLEWSAPPPGSQEIVILVEDADTNGDKLTCHWSVWGLPGQKGMLLEGETPPRVGKNSKRNSEWLLPEPPQDDEPHQYVFQIFALDLPLTLMPGATSADLIKSIEGHVVAAAVLTGTYKREEGDDETWDEDEDVE</sequence>
<dbReference type="InterPro" id="IPR005247">
    <property type="entry name" value="YbhB_YbcL/LppC-like"/>
</dbReference>
<dbReference type="CDD" id="cd00865">
    <property type="entry name" value="PEBP_bact_arch"/>
    <property type="match status" value="1"/>
</dbReference>
<dbReference type="Gene3D" id="3.90.280.10">
    <property type="entry name" value="PEBP-like"/>
    <property type="match status" value="1"/>
</dbReference>
<dbReference type="AlphaFoldDB" id="A0A6I4SMB0"/>
<organism evidence="1 2">
    <name type="scientific">Pontixanthobacter gangjinensis</name>
    <dbReference type="NCBI Taxonomy" id="1028742"/>
    <lineage>
        <taxon>Bacteria</taxon>
        <taxon>Pseudomonadati</taxon>
        <taxon>Pseudomonadota</taxon>
        <taxon>Alphaproteobacteria</taxon>
        <taxon>Sphingomonadales</taxon>
        <taxon>Erythrobacteraceae</taxon>
        <taxon>Pontixanthobacter</taxon>
    </lineage>
</organism>
<dbReference type="InterPro" id="IPR036610">
    <property type="entry name" value="PEBP-like_sf"/>
</dbReference>
<dbReference type="PANTHER" id="PTHR30289">
    <property type="entry name" value="UNCHARACTERIZED PROTEIN YBCL-RELATED"/>
    <property type="match status" value="1"/>
</dbReference>
<dbReference type="EMBL" id="WTYS01000001">
    <property type="protein sequence ID" value="MXO56240.1"/>
    <property type="molecule type" value="Genomic_DNA"/>
</dbReference>
<gene>
    <name evidence="1" type="ORF">GRI36_05030</name>
</gene>
<dbReference type="RefSeq" id="WP_160597459.1">
    <property type="nucleotide sequence ID" value="NZ_WTYS01000001.1"/>
</dbReference>